<dbReference type="EMBL" id="JBBMRA010000005">
    <property type="protein sequence ID" value="MEM5536138.1"/>
    <property type="molecule type" value="Genomic_DNA"/>
</dbReference>
<dbReference type="RefSeq" id="WP_342854129.1">
    <property type="nucleotide sequence ID" value="NZ_JBBMRA010000005.1"/>
</dbReference>
<proteinExistence type="predicted"/>
<evidence type="ECO:0000313" key="1">
    <source>
        <dbReference type="EMBL" id="MEM5536138.1"/>
    </source>
</evidence>
<gene>
    <name evidence="1" type="ORF">WNY58_07005</name>
</gene>
<comment type="caution">
    <text evidence="1">The sequence shown here is derived from an EMBL/GenBank/DDBJ whole genome shotgun (WGS) entry which is preliminary data.</text>
</comment>
<accession>A0ABU9TQY1</accession>
<evidence type="ECO:0000313" key="2">
    <source>
        <dbReference type="Proteomes" id="UP001449225"/>
    </source>
</evidence>
<evidence type="ECO:0008006" key="3">
    <source>
        <dbReference type="Google" id="ProtNLM"/>
    </source>
</evidence>
<keyword evidence="2" id="KW-1185">Reference proteome</keyword>
<reference evidence="1 2" key="1">
    <citation type="submission" date="2024-03" db="EMBL/GenBank/DDBJ databases">
        <title>Community enrichment and isolation of bacterial strains for fucoidan degradation.</title>
        <authorList>
            <person name="Sichert A."/>
        </authorList>
    </citation>
    <scope>NUCLEOTIDE SEQUENCE [LARGE SCALE GENOMIC DNA]</scope>
    <source>
        <strain evidence="1 2">AS76</strain>
    </source>
</reference>
<organism evidence="1 2">
    <name type="scientific">Neptuniibacter pectenicola</name>
    <dbReference type="NCBI Taxonomy" id="1806669"/>
    <lineage>
        <taxon>Bacteria</taxon>
        <taxon>Pseudomonadati</taxon>
        <taxon>Pseudomonadota</taxon>
        <taxon>Gammaproteobacteria</taxon>
        <taxon>Oceanospirillales</taxon>
        <taxon>Oceanospirillaceae</taxon>
        <taxon>Neptuniibacter</taxon>
    </lineage>
</organism>
<sequence>MQKFLMVVIALYAMEGMAAVQDYQVIRLIMMKSECVQDQLTRTDKADGSIEFLARCKNLSHYPDGLHVVCSDGEDERSCKVQTQAKQFNSLKLLQSSE</sequence>
<name>A0ABU9TQY1_9GAMM</name>
<dbReference type="Proteomes" id="UP001449225">
    <property type="component" value="Unassembled WGS sequence"/>
</dbReference>
<protein>
    <recommendedName>
        <fullName evidence="3">Secreted protein</fullName>
    </recommendedName>
</protein>